<dbReference type="RefSeq" id="WP_234867164.1">
    <property type="nucleotide sequence ID" value="NZ_JAKEVY010000004.1"/>
</dbReference>
<proteinExistence type="predicted"/>
<evidence type="ECO:0000313" key="1">
    <source>
        <dbReference type="EMBL" id="MCF1716187.1"/>
    </source>
</evidence>
<dbReference type="Proteomes" id="UP001200145">
    <property type="component" value="Unassembled WGS sequence"/>
</dbReference>
<dbReference type="PROSITE" id="PS51257">
    <property type="entry name" value="PROKAR_LIPOPROTEIN"/>
    <property type="match status" value="1"/>
</dbReference>
<organism evidence="1 2">
    <name type="scientific">Flavihumibacter fluminis</name>
    <dbReference type="NCBI Taxonomy" id="2909236"/>
    <lineage>
        <taxon>Bacteria</taxon>
        <taxon>Pseudomonadati</taxon>
        <taxon>Bacteroidota</taxon>
        <taxon>Chitinophagia</taxon>
        <taxon>Chitinophagales</taxon>
        <taxon>Chitinophagaceae</taxon>
        <taxon>Flavihumibacter</taxon>
    </lineage>
</organism>
<keyword evidence="2" id="KW-1185">Reference proteome</keyword>
<accession>A0ABS9BKF5</accession>
<reference evidence="1 2" key="1">
    <citation type="submission" date="2022-01" db="EMBL/GenBank/DDBJ databases">
        <title>Flavihumibacter sp. nov., isolated from sediment of a river.</title>
        <authorList>
            <person name="Liu H."/>
        </authorList>
    </citation>
    <scope>NUCLEOTIDE SEQUENCE [LARGE SCALE GENOMIC DNA]</scope>
    <source>
        <strain evidence="1 2">RY-1</strain>
    </source>
</reference>
<evidence type="ECO:0000313" key="2">
    <source>
        <dbReference type="Proteomes" id="UP001200145"/>
    </source>
</evidence>
<name>A0ABS9BKF5_9BACT</name>
<evidence type="ECO:0008006" key="3">
    <source>
        <dbReference type="Google" id="ProtNLM"/>
    </source>
</evidence>
<comment type="caution">
    <text evidence="1">The sequence shown here is derived from an EMBL/GenBank/DDBJ whole genome shotgun (WGS) entry which is preliminary data.</text>
</comment>
<protein>
    <recommendedName>
        <fullName evidence="3">Lipoprotein</fullName>
    </recommendedName>
</protein>
<gene>
    <name evidence="1" type="ORF">L0U88_16215</name>
</gene>
<dbReference type="EMBL" id="JAKEVY010000004">
    <property type="protein sequence ID" value="MCF1716187.1"/>
    <property type="molecule type" value="Genomic_DNA"/>
</dbReference>
<sequence>MQGSKLSDYLVLFILTTMMISCRSYRTFSEKQFGRPLSAQEQILYEESRKCGKVYALTPAERSKKYPFSNASTIQLVSFKNNSTDDLNYYRDSLPRMNDTVCYSKLFEIITLRSSQIDILTDLLYNYGKKSTYTPPKGVFLTGSIPTCYNPRNAILFIDQNNQVYDFIEICFECDNWETSSTIIDLGESCTDKLKLLKQFFLEVGVHYGTTELSNK</sequence>